<dbReference type="PANTHER" id="PTHR23340:SF0">
    <property type="entry name" value="SURP AND G-PATCH DOMAIN-CONTAINING PROTEIN 1 ISOFORM X1"/>
    <property type="match status" value="1"/>
</dbReference>
<keyword evidence="4" id="KW-0539">Nucleus</keyword>
<organism evidence="5 6">
    <name type="scientific">Sphagnum jensenii</name>
    <dbReference type="NCBI Taxonomy" id="128206"/>
    <lineage>
        <taxon>Eukaryota</taxon>
        <taxon>Viridiplantae</taxon>
        <taxon>Streptophyta</taxon>
        <taxon>Embryophyta</taxon>
        <taxon>Bryophyta</taxon>
        <taxon>Sphagnophytina</taxon>
        <taxon>Sphagnopsida</taxon>
        <taxon>Sphagnales</taxon>
        <taxon>Sphagnaceae</taxon>
        <taxon>Sphagnum</taxon>
    </lineage>
</organism>
<proteinExistence type="predicted"/>
<evidence type="ECO:0000256" key="2">
    <source>
        <dbReference type="ARBA" id="ARBA00022664"/>
    </source>
</evidence>
<evidence type="ECO:0000256" key="3">
    <source>
        <dbReference type="ARBA" id="ARBA00023187"/>
    </source>
</evidence>
<evidence type="ECO:0000256" key="4">
    <source>
        <dbReference type="ARBA" id="ARBA00023242"/>
    </source>
</evidence>
<keyword evidence="6" id="KW-1185">Reference proteome</keyword>
<name>A0ABP0VT74_9BRYO</name>
<dbReference type="PANTHER" id="PTHR23340">
    <property type="entry name" value="ARGININE/SERINE RICH SPLICING FACTOR SF4/14"/>
    <property type="match status" value="1"/>
</dbReference>
<protein>
    <submittedName>
        <fullName evidence="5">Uncharacterized protein</fullName>
    </submittedName>
</protein>
<keyword evidence="2" id="KW-0507">mRNA processing</keyword>
<reference evidence="5" key="1">
    <citation type="submission" date="2024-02" db="EMBL/GenBank/DDBJ databases">
        <authorList>
            <consortium name="ELIXIR-Norway"/>
            <consortium name="Elixir Norway"/>
        </authorList>
    </citation>
    <scope>NUCLEOTIDE SEQUENCE</scope>
</reference>
<keyword evidence="3" id="KW-0508">mRNA splicing</keyword>
<dbReference type="Proteomes" id="UP001497444">
    <property type="component" value="Chromosome 11"/>
</dbReference>
<sequence>MPRQLKQPKQQLTMQKLNWTMLAIICSPRCVGRMAGQVKLNNLGMGVEQPGEVTAEDDIFEQYKKRMMLGYHYRLNPLNNPWKAYY</sequence>
<evidence type="ECO:0000313" key="5">
    <source>
        <dbReference type="EMBL" id="CAK9257689.1"/>
    </source>
</evidence>
<evidence type="ECO:0000256" key="1">
    <source>
        <dbReference type="ARBA" id="ARBA00004123"/>
    </source>
</evidence>
<gene>
    <name evidence="5" type="ORF">CSSPJE1EN1_LOCUS3167</name>
</gene>
<evidence type="ECO:0000313" key="6">
    <source>
        <dbReference type="Proteomes" id="UP001497444"/>
    </source>
</evidence>
<dbReference type="EMBL" id="OZ020106">
    <property type="protein sequence ID" value="CAK9257689.1"/>
    <property type="molecule type" value="Genomic_DNA"/>
</dbReference>
<comment type="subcellular location">
    <subcellularLocation>
        <location evidence="1">Nucleus</location>
    </subcellularLocation>
</comment>
<dbReference type="InterPro" id="IPR040169">
    <property type="entry name" value="SUGP1/2"/>
</dbReference>
<accession>A0ABP0VT74</accession>